<keyword evidence="4" id="KW-1185">Reference proteome</keyword>
<dbReference type="GeneID" id="25251041"/>
<reference evidence="3" key="1">
    <citation type="submission" date="2013-10" db="EMBL/GenBank/DDBJ databases">
        <title>Genomic analysis of the causative agents of coccidiosis in chickens.</title>
        <authorList>
            <person name="Reid A.J."/>
            <person name="Blake D."/>
            <person name="Billington K."/>
            <person name="Browne H."/>
            <person name="Dunn M."/>
            <person name="Hung S."/>
            <person name="Kawahara F."/>
            <person name="Miranda-Saavedra D."/>
            <person name="Mourier T."/>
            <person name="Nagra H."/>
            <person name="Otto T.D."/>
            <person name="Rawlings N."/>
            <person name="Sanchez A."/>
            <person name="Sanders M."/>
            <person name="Subramaniam C."/>
            <person name="Tay Y."/>
            <person name="Dear P."/>
            <person name="Doerig C."/>
            <person name="Gruber A."/>
            <person name="Parkinson J."/>
            <person name="Shirley M."/>
            <person name="Wan K.L."/>
            <person name="Berriman M."/>
            <person name="Tomley F."/>
            <person name="Pain A."/>
        </authorList>
    </citation>
    <scope>NUCLEOTIDE SEQUENCE [LARGE SCALE GENOMIC DNA]</scope>
    <source>
        <strain evidence="3">Houghton</strain>
    </source>
</reference>
<evidence type="ECO:0000259" key="2">
    <source>
        <dbReference type="Pfam" id="PF00149"/>
    </source>
</evidence>
<dbReference type="InterPro" id="IPR029052">
    <property type="entry name" value="Metallo-depent_PP-like"/>
</dbReference>
<dbReference type="SUPFAM" id="SSF52540">
    <property type="entry name" value="P-loop containing nucleoside triphosphate hydrolases"/>
    <property type="match status" value="1"/>
</dbReference>
<evidence type="ECO:0000313" key="3">
    <source>
        <dbReference type="EMBL" id="CDJ42897.1"/>
    </source>
</evidence>
<reference evidence="3" key="2">
    <citation type="submission" date="2013-10" db="EMBL/GenBank/DDBJ databases">
        <authorList>
            <person name="Aslett M."/>
        </authorList>
    </citation>
    <scope>NUCLEOTIDE SEQUENCE [LARGE SCALE GENOMIC DNA]</scope>
    <source>
        <strain evidence="3">Houghton</strain>
    </source>
</reference>
<feature type="compositionally biased region" description="Polar residues" evidence="1">
    <location>
        <begin position="65"/>
        <end position="76"/>
    </location>
</feature>
<feature type="region of interest" description="Disordered" evidence="1">
    <location>
        <begin position="62"/>
        <end position="82"/>
    </location>
</feature>
<dbReference type="Gene3D" id="3.40.50.300">
    <property type="entry name" value="P-loop containing nucleotide triphosphate hydrolases"/>
    <property type="match status" value="1"/>
</dbReference>
<dbReference type="OrthoDB" id="18797at2759"/>
<dbReference type="EMBL" id="HG675744">
    <property type="protein sequence ID" value="CDJ42897.1"/>
    <property type="molecule type" value="Genomic_DNA"/>
</dbReference>
<dbReference type="OMA" id="MQAVVWA"/>
<dbReference type="VEuPathDB" id="ToxoDB:ETH2_1027600"/>
<gene>
    <name evidence="3" type="ORF">ETH_00009200</name>
</gene>
<evidence type="ECO:0000256" key="1">
    <source>
        <dbReference type="SAM" id="MobiDB-lite"/>
    </source>
</evidence>
<dbReference type="AlphaFoldDB" id="U6KXL1"/>
<dbReference type="Pfam" id="PF00149">
    <property type="entry name" value="Metallophos"/>
    <property type="match status" value="1"/>
</dbReference>
<feature type="region of interest" description="Disordered" evidence="1">
    <location>
        <begin position="523"/>
        <end position="546"/>
    </location>
</feature>
<feature type="domain" description="Calcineurin-like phosphoesterase" evidence="2">
    <location>
        <begin position="108"/>
        <end position="322"/>
    </location>
</feature>
<dbReference type="PANTHER" id="PTHR32114">
    <property type="entry name" value="ABC TRANSPORTER ABCH.3"/>
    <property type="match status" value="1"/>
</dbReference>
<feature type="compositionally biased region" description="Polar residues" evidence="1">
    <location>
        <begin position="532"/>
        <end position="546"/>
    </location>
</feature>
<dbReference type="InterPro" id="IPR027417">
    <property type="entry name" value="P-loop_NTPase"/>
</dbReference>
<dbReference type="VEuPathDB" id="ToxoDB:ETH_00009200"/>
<evidence type="ECO:0000313" key="4">
    <source>
        <dbReference type="Proteomes" id="UP000030747"/>
    </source>
</evidence>
<dbReference type="InterPro" id="IPR004843">
    <property type="entry name" value="Calcineurin-like_PHP"/>
</dbReference>
<accession>U6KXL1</accession>
<organism evidence="3 4">
    <name type="scientific">Eimeria tenella</name>
    <name type="common">Coccidian parasite</name>
    <dbReference type="NCBI Taxonomy" id="5802"/>
    <lineage>
        <taxon>Eukaryota</taxon>
        <taxon>Sar</taxon>
        <taxon>Alveolata</taxon>
        <taxon>Apicomplexa</taxon>
        <taxon>Conoidasida</taxon>
        <taxon>Coccidia</taxon>
        <taxon>Eucoccidiorida</taxon>
        <taxon>Eimeriorina</taxon>
        <taxon>Eimeriidae</taxon>
        <taxon>Eimeria</taxon>
    </lineage>
</organism>
<dbReference type="GO" id="GO:0016787">
    <property type="term" value="F:hydrolase activity"/>
    <property type="evidence" value="ECO:0007669"/>
    <property type="project" value="InterPro"/>
</dbReference>
<dbReference type="SUPFAM" id="SSF56300">
    <property type="entry name" value="Metallo-dependent phosphatases"/>
    <property type="match status" value="1"/>
</dbReference>
<dbReference type="RefSeq" id="XP_013233647.1">
    <property type="nucleotide sequence ID" value="XM_013378193.1"/>
</dbReference>
<protein>
    <submittedName>
        <fullName evidence="3">RecF/RecN/SMC domain containing protein, related</fullName>
    </submittedName>
</protein>
<dbReference type="Proteomes" id="UP000030747">
    <property type="component" value="Unassembled WGS sequence"/>
</dbReference>
<sequence length="1100" mass="121624">MWISTQAKSFARSQKARGFEGNCLAFCCGTNSWPRLSNNGIPRGGIGRLISAHRSARKVTLHAANRTQQRPQSRATKATKESCPADITHAGHGLWDNFRCPIAAEADRFVLFGDLHMSEATVNTCLDALSLVQQTCKRQCTSLGTVHQKGFRPVAVESGERNPKPRDAPTVAVFLGDFWHSRVEKHLHWGLLRPLLEFWEQWDIPILLLPGNHDQLQYEAGRDLLQPLEKAVSQSPLVLAFRRPTLVNGELLFLPHMRETAKLQRILAQAKQCTTLRAVFGHLSIRGASLNPFLEDSRLLSNDAVDLSLLPDVPVYSGHIHTPQLVGKQARYVGSLYQTSLAEAYQRKSIYTISRSCGFDVIDAQESAVGPRHFPVNDPRLLPAPEALRRGDRVVLLPKTHAITRMPLRDETIASSTLDSPNGHQPRQCDTMRCGEPTQAPPTQEMNVQKFGELSGQHIPADKFPRTPNTLVEPHSEGGATFGVKLLNGNDELDSDQLLQLSAVYKDAGILFDCRVTPSAGPSKYVGEGSHSVATEQKTERPSSATSASALCMHHGLLPVESQSPREALRLYAYQELKGGYQTFSKHALAVAEELLEEQLDGSTSIGPENPSKEGCGPATKNAEWPHAAADLELHQARIESFGLYSGIVRLNLHRRGLVIIQGSKNDDAQGTAFTENGSGKSTVMQAVVWALVGDGAVSGFTSSTGRPKVTGIVCDDFPPASNSNSAIIETIDGGVESDNALPRCDFEDRFASVELEGKLNRESFFLRRRRWRSGRSELTLHVGGRDLTSQSAIDTQRQLDSLFGGKLKAWSRFIYLASQGLDGLLRTSEATFSVRGFVARCIVVLLRDVRRLLRRKRGFSSPDLLEVRPFNASSRGGTDADSTVKLASSKGEAHRDYKFESVLETSRDWLRDASQDYAGDLKQVAQLKRLVSLFQSRARFYRRQEEVLESAEKLLGSQGIQRNLLASVLRQLETQTNIYLEQASGGLLRLDFASSRTARMNKVLSVRGFDGAFRERTLQQASSGQRQLLALCLYLAFVVTIKRRAGLRCSVLFLDEPLLSLDSVNTVFILIICDTLLTPWILSLFKDDQDIAISARLFF</sequence>
<dbReference type="PANTHER" id="PTHR32114:SF2">
    <property type="entry name" value="ABC TRANSPORTER ABCH.3"/>
    <property type="match status" value="1"/>
</dbReference>
<name>U6KXL1_EIMTE</name>
<dbReference type="Gene3D" id="3.60.21.10">
    <property type="match status" value="1"/>
</dbReference>
<proteinExistence type="predicted"/>